<accession>A0AAU8MY21</accession>
<dbReference type="EMBL" id="CP159925">
    <property type="protein sequence ID" value="XCO76529.1"/>
    <property type="molecule type" value="Genomic_DNA"/>
</dbReference>
<organism evidence="1">
    <name type="scientific">Lysobacter firmicutimachus</name>
    <dbReference type="NCBI Taxonomy" id="1792846"/>
    <lineage>
        <taxon>Bacteria</taxon>
        <taxon>Pseudomonadati</taxon>
        <taxon>Pseudomonadota</taxon>
        <taxon>Gammaproteobacteria</taxon>
        <taxon>Lysobacterales</taxon>
        <taxon>Lysobacteraceae</taxon>
        <taxon>Lysobacter</taxon>
    </lineage>
</organism>
<name>A0AAU8MY21_9GAMM</name>
<sequence length="218" mass="23456">MSLTKYLIDSDVARCMCSYELIEDLATALGVTLADFFVLSQLKYQLHLAKPAKALKKLGTSQAVQQAQRLVDQASEVVVMADSANYVLLDGTPDIDGGELALFAALCESPSTGLVTGDKRALVALCKVTGAIESAFTWAQILCLEEAIACLIAHFGLDHVSNKVRAHVGTNIALEMIFGRSRAATIEDVNEGLKSYLNDLVTETHGRYVSPFLAETTT</sequence>
<protein>
    <submittedName>
        <fullName evidence="1">Uncharacterized protein</fullName>
    </submittedName>
</protein>
<gene>
    <name evidence="1" type="ORF">ABU614_07015</name>
</gene>
<evidence type="ECO:0000313" key="1">
    <source>
        <dbReference type="EMBL" id="XCO76529.1"/>
    </source>
</evidence>
<dbReference type="RefSeq" id="WP_363799854.1">
    <property type="nucleotide sequence ID" value="NZ_CP159925.1"/>
</dbReference>
<dbReference type="AlphaFoldDB" id="A0AAU8MY21"/>
<proteinExistence type="predicted"/>
<reference evidence="1" key="1">
    <citation type="submission" date="2024-06" db="EMBL/GenBank/DDBJ databases">
        <authorList>
            <person name="Li S."/>
        </authorList>
    </citation>
    <scope>NUCLEOTIDE SEQUENCE</scope>
    <source>
        <strain evidence="1">SR10</strain>
    </source>
</reference>